<keyword evidence="1" id="KW-0812">Transmembrane</keyword>
<dbReference type="GO" id="GO:0016757">
    <property type="term" value="F:glycosyltransferase activity"/>
    <property type="evidence" value="ECO:0007669"/>
    <property type="project" value="InterPro"/>
</dbReference>
<evidence type="ECO:0000259" key="2">
    <source>
        <dbReference type="Pfam" id="PF00534"/>
    </source>
</evidence>
<evidence type="ECO:0000313" key="4">
    <source>
        <dbReference type="EMBL" id="GAF81638.1"/>
    </source>
</evidence>
<dbReference type="InterPro" id="IPR050194">
    <property type="entry name" value="Glycosyltransferase_grp1"/>
</dbReference>
<feature type="domain" description="Glycosyltransferase subfamily 4-like N-terminal" evidence="3">
    <location>
        <begin position="19"/>
        <end position="120"/>
    </location>
</feature>
<dbReference type="SUPFAM" id="SSF53756">
    <property type="entry name" value="UDP-Glycosyltransferase/glycogen phosphorylase"/>
    <property type="match status" value="1"/>
</dbReference>
<dbReference type="AlphaFoldDB" id="X0SKM3"/>
<feature type="domain" description="Glycosyl transferase family 1" evidence="2">
    <location>
        <begin position="139"/>
        <end position="299"/>
    </location>
</feature>
<feature type="transmembrane region" description="Helical" evidence="1">
    <location>
        <begin position="6"/>
        <end position="23"/>
    </location>
</feature>
<proteinExistence type="predicted"/>
<dbReference type="Pfam" id="PF00534">
    <property type="entry name" value="Glycos_transf_1"/>
    <property type="match status" value="1"/>
</dbReference>
<keyword evidence="1" id="KW-0472">Membrane</keyword>
<dbReference type="CDD" id="cd03801">
    <property type="entry name" value="GT4_PimA-like"/>
    <property type="match status" value="1"/>
</dbReference>
<keyword evidence="1" id="KW-1133">Transmembrane helix</keyword>
<evidence type="ECO:0000256" key="1">
    <source>
        <dbReference type="SAM" id="Phobius"/>
    </source>
</evidence>
<evidence type="ECO:0008006" key="5">
    <source>
        <dbReference type="Google" id="ProtNLM"/>
    </source>
</evidence>
<dbReference type="InterPro" id="IPR001296">
    <property type="entry name" value="Glyco_trans_1"/>
</dbReference>
<name>X0SKM3_9ZZZZ</name>
<reference evidence="4" key="1">
    <citation type="journal article" date="2014" name="Front. Microbiol.">
        <title>High frequency of phylogenetically diverse reductive dehalogenase-homologous genes in deep subseafloor sedimentary metagenomes.</title>
        <authorList>
            <person name="Kawai M."/>
            <person name="Futagami T."/>
            <person name="Toyoda A."/>
            <person name="Takaki Y."/>
            <person name="Nishi S."/>
            <person name="Hori S."/>
            <person name="Arai W."/>
            <person name="Tsubouchi T."/>
            <person name="Morono Y."/>
            <person name="Uchiyama I."/>
            <person name="Ito T."/>
            <person name="Fujiyama A."/>
            <person name="Inagaki F."/>
            <person name="Takami H."/>
        </authorList>
    </citation>
    <scope>NUCLEOTIDE SEQUENCE</scope>
    <source>
        <strain evidence="4">Expedition CK06-06</strain>
    </source>
</reference>
<evidence type="ECO:0000259" key="3">
    <source>
        <dbReference type="Pfam" id="PF13439"/>
    </source>
</evidence>
<dbReference type="PANTHER" id="PTHR45947">
    <property type="entry name" value="SULFOQUINOVOSYL TRANSFERASE SQD2"/>
    <property type="match status" value="1"/>
</dbReference>
<dbReference type="Pfam" id="PF13439">
    <property type="entry name" value="Glyco_transf_4"/>
    <property type="match status" value="1"/>
</dbReference>
<dbReference type="PANTHER" id="PTHR45947:SF3">
    <property type="entry name" value="SULFOQUINOVOSYL TRANSFERASE SQD2"/>
    <property type="match status" value="1"/>
</dbReference>
<dbReference type="Gene3D" id="3.40.50.2000">
    <property type="entry name" value="Glycogen Phosphorylase B"/>
    <property type="match status" value="2"/>
</dbReference>
<sequence>MLTNLIWFFFQIFGLFWGIKIALKVKPDVIYAHSFASAFPAYLVSLFFKTKLIVRIYGTGNLYWKWNNPWFRLKESRDYLAFKIPADYFVITNDGSHGDLLAKRLSVADKKIKYWRNGIDEGTHEPEPSAKEEICTLLNINYSSKIIVSTCRLIYHYGVDKLFSILVDVFKRESNTICIIAGSGPKQKELENFVHKNNISSKVFFLGIVDREMIKKILNAADIFVLLSRYHNCTNTMWEAMACGKCIVTTETDAIKEVLISGESAILVPGEKMNDLPGILVNLLNNNQLRETLGRNARSRAREVLEPWPKRVEKEAILLEELVKK</sequence>
<gene>
    <name evidence="4" type="ORF">S01H1_14129</name>
</gene>
<accession>X0SKM3</accession>
<protein>
    <recommendedName>
        <fullName evidence="5">Glycosyl transferase family 1 domain-containing protein</fullName>
    </recommendedName>
</protein>
<dbReference type="InterPro" id="IPR028098">
    <property type="entry name" value="Glyco_trans_4-like_N"/>
</dbReference>
<dbReference type="EMBL" id="BARS01007331">
    <property type="protein sequence ID" value="GAF81638.1"/>
    <property type="molecule type" value="Genomic_DNA"/>
</dbReference>
<organism evidence="4">
    <name type="scientific">marine sediment metagenome</name>
    <dbReference type="NCBI Taxonomy" id="412755"/>
    <lineage>
        <taxon>unclassified sequences</taxon>
        <taxon>metagenomes</taxon>
        <taxon>ecological metagenomes</taxon>
    </lineage>
</organism>
<feature type="transmembrane region" description="Helical" evidence="1">
    <location>
        <begin position="30"/>
        <end position="48"/>
    </location>
</feature>
<comment type="caution">
    <text evidence="4">The sequence shown here is derived from an EMBL/GenBank/DDBJ whole genome shotgun (WGS) entry which is preliminary data.</text>
</comment>